<keyword evidence="3" id="KW-1185">Reference proteome</keyword>
<evidence type="ECO:0000256" key="1">
    <source>
        <dbReference type="SAM" id="SignalP"/>
    </source>
</evidence>
<dbReference type="AlphaFoldDB" id="A0A098LVS4"/>
<dbReference type="InterPro" id="IPR023214">
    <property type="entry name" value="HAD_sf"/>
</dbReference>
<feature type="signal peptide" evidence="1">
    <location>
        <begin position="1"/>
        <end position="25"/>
    </location>
</feature>
<dbReference type="Gene3D" id="3.40.50.1000">
    <property type="entry name" value="HAD superfamily/HAD-like"/>
    <property type="match status" value="1"/>
</dbReference>
<evidence type="ECO:0000313" key="2">
    <source>
        <dbReference type="EMBL" id="GAL90504.1"/>
    </source>
</evidence>
<protein>
    <recommendedName>
        <fullName evidence="4">Phosphoserine phosphatase</fullName>
    </recommendedName>
</protein>
<organism evidence="2 3">
    <name type="scientific">Jejuia pallidilutea</name>
    <dbReference type="NCBI Taxonomy" id="504487"/>
    <lineage>
        <taxon>Bacteria</taxon>
        <taxon>Pseudomonadati</taxon>
        <taxon>Bacteroidota</taxon>
        <taxon>Flavobacteriia</taxon>
        <taxon>Flavobacteriales</taxon>
        <taxon>Flavobacteriaceae</taxon>
        <taxon>Jejuia</taxon>
    </lineage>
</organism>
<dbReference type="Pfam" id="PF12710">
    <property type="entry name" value="HAD"/>
    <property type="match status" value="1"/>
</dbReference>
<proteinExistence type="predicted"/>
<comment type="caution">
    <text evidence="2">The sequence shown here is derived from an EMBL/GenBank/DDBJ whole genome shotgun (WGS) entry which is preliminary data.</text>
</comment>
<accession>A0A098LVS4</accession>
<keyword evidence="1" id="KW-0732">Signal</keyword>
<dbReference type="EMBL" id="BBNY01000074">
    <property type="protein sequence ID" value="GAL90504.1"/>
    <property type="molecule type" value="Genomic_DNA"/>
</dbReference>
<sequence length="346" mass="38962">MIKIIKMKKQIFVLVSLFVLTYSCKQDNTTTTAEQETSSISDPLPSWNDGKTKDEIIAFVKKVTTEGTQDFVPVEDRIATFDNDGTLWAEQPIYFQLFFALDQIKVLAPEHPEWKTTEPFKSVLEDDMKGVLKSGKEGLLKIAMASHANIDAEDFKSAVKTWMATAKHPRFNQPYNAVVYQPMLELMTYLEANGFTNFIVSGGDIDFMRAWATETYGIPSHRIVGSTVEAEYDNTDGKASVIRLPGVVLADRGDGKPIGIYRHIGKKPIFAAGNSDGDLEMLHYTDANAHPSLKLYVHHTDETREWAYDRDSPIGELNKGLDEAMAKNWTIANMKNDWNTVFSFEK</sequence>
<dbReference type="Proteomes" id="UP000030184">
    <property type="component" value="Unassembled WGS sequence"/>
</dbReference>
<reference evidence="3" key="1">
    <citation type="journal article" date="2014" name="Genome Announc.">
        <title>Draft Genome Sequence of Marine Flavobacterium Jejuia pallidilutea Strain 11shimoA1 and Pigmentation Mutants.</title>
        <authorList>
            <person name="Takatani N."/>
            <person name="Nakanishi M."/>
            <person name="Meirelles P."/>
            <person name="Mino S."/>
            <person name="Suda W."/>
            <person name="Oshima K."/>
            <person name="Hattori M."/>
            <person name="Ohkuma M."/>
            <person name="Hosokawa M."/>
            <person name="Miyashita K."/>
            <person name="Thompson F.L."/>
            <person name="Niwa A."/>
            <person name="Sawabe T."/>
            <person name="Sawabe T."/>
        </authorList>
    </citation>
    <scope>NUCLEOTIDE SEQUENCE [LARGE SCALE GENOMIC DNA]</scope>
    <source>
        <strain evidence="3">JCM 19538</strain>
    </source>
</reference>
<dbReference type="OrthoDB" id="9799365at2"/>
<dbReference type="SUPFAM" id="SSF56784">
    <property type="entry name" value="HAD-like"/>
    <property type="match status" value="1"/>
</dbReference>
<evidence type="ECO:0008006" key="4">
    <source>
        <dbReference type="Google" id="ProtNLM"/>
    </source>
</evidence>
<feature type="chain" id="PRO_5001937732" description="Phosphoserine phosphatase" evidence="1">
    <location>
        <begin position="26"/>
        <end position="346"/>
    </location>
</feature>
<dbReference type="PROSITE" id="PS51257">
    <property type="entry name" value="PROKAR_LIPOPROTEIN"/>
    <property type="match status" value="1"/>
</dbReference>
<evidence type="ECO:0000313" key="3">
    <source>
        <dbReference type="Proteomes" id="UP000030184"/>
    </source>
</evidence>
<gene>
    <name evidence="2" type="ORF">JCM19538_269</name>
</gene>
<dbReference type="InterPro" id="IPR036412">
    <property type="entry name" value="HAD-like_sf"/>
</dbReference>
<name>A0A098LVS4_9FLAO</name>